<dbReference type="AlphaFoldDB" id="A0A4C2ABP6"/>
<reference evidence="1 2" key="1">
    <citation type="journal article" date="2019" name="Commun. Biol.">
        <title>The bagworm genome reveals a unique fibroin gene that provides high tensile strength.</title>
        <authorList>
            <person name="Kono N."/>
            <person name="Nakamura H."/>
            <person name="Ohtoshi R."/>
            <person name="Tomita M."/>
            <person name="Numata K."/>
            <person name="Arakawa K."/>
        </authorList>
    </citation>
    <scope>NUCLEOTIDE SEQUENCE [LARGE SCALE GENOMIC DNA]</scope>
</reference>
<organism evidence="1 2">
    <name type="scientific">Eumeta variegata</name>
    <name type="common">Bagworm moth</name>
    <name type="synonym">Eumeta japonica</name>
    <dbReference type="NCBI Taxonomy" id="151549"/>
    <lineage>
        <taxon>Eukaryota</taxon>
        <taxon>Metazoa</taxon>
        <taxon>Ecdysozoa</taxon>
        <taxon>Arthropoda</taxon>
        <taxon>Hexapoda</taxon>
        <taxon>Insecta</taxon>
        <taxon>Pterygota</taxon>
        <taxon>Neoptera</taxon>
        <taxon>Endopterygota</taxon>
        <taxon>Lepidoptera</taxon>
        <taxon>Glossata</taxon>
        <taxon>Ditrysia</taxon>
        <taxon>Tineoidea</taxon>
        <taxon>Psychidae</taxon>
        <taxon>Oiketicinae</taxon>
        <taxon>Eumeta</taxon>
    </lineage>
</organism>
<dbReference type="OrthoDB" id="6255506at2759"/>
<proteinExistence type="predicted"/>
<name>A0A4C2ABP6_EUMVA</name>
<gene>
    <name evidence="1" type="ORF">EVAR_98953_1</name>
</gene>
<keyword evidence="2" id="KW-1185">Reference proteome</keyword>
<evidence type="ECO:0000313" key="2">
    <source>
        <dbReference type="Proteomes" id="UP000299102"/>
    </source>
</evidence>
<protein>
    <submittedName>
        <fullName evidence="1">Uncharacterized protein</fullName>
    </submittedName>
</protein>
<sequence length="98" mass="11287">MYVGSVMSESSGLKDVVAKVVIVYSEEAMKYNRKDTGEDKIYDDPPDLFAHSKSKDFEEKSLKLKMIVMMDFIMVKKKILNNFENNTDLIIILMNDPD</sequence>
<dbReference type="EMBL" id="BGZK01003103">
    <property type="protein sequence ID" value="GBP98271.1"/>
    <property type="molecule type" value="Genomic_DNA"/>
</dbReference>
<accession>A0A4C2ABP6</accession>
<dbReference type="Proteomes" id="UP000299102">
    <property type="component" value="Unassembled WGS sequence"/>
</dbReference>
<comment type="caution">
    <text evidence="1">The sequence shown here is derived from an EMBL/GenBank/DDBJ whole genome shotgun (WGS) entry which is preliminary data.</text>
</comment>
<evidence type="ECO:0000313" key="1">
    <source>
        <dbReference type="EMBL" id="GBP98271.1"/>
    </source>
</evidence>